<protein>
    <submittedName>
        <fullName evidence="7">Oxidoreductase</fullName>
    </submittedName>
</protein>
<evidence type="ECO:0000256" key="2">
    <source>
        <dbReference type="ARBA" id="ARBA00005466"/>
    </source>
</evidence>
<dbReference type="InterPro" id="IPR016166">
    <property type="entry name" value="FAD-bd_PCMH"/>
</dbReference>
<keyword evidence="5" id="KW-0560">Oxidoreductase</keyword>
<dbReference type="PANTHER" id="PTHR42973:SF39">
    <property type="entry name" value="FAD-BINDING PCMH-TYPE DOMAIN-CONTAINING PROTEIN"/>
    <property type="match status" value="1"/>
</dbReference>
<dbReference type="Pfam" id="PF08031">
    <property type="entry name" value="BBE"/>
    <property type="match status" value="1"/>
</dbReference>
<feature type="domain" description="FAD-binding PCMH-type" evidence="6">
    <location>
        <begin position="34"/>
        <end position="214"/>
    </location>
</feature>
<dbReference type="GO" id="GO:0016491">
    <property type="term" value="F:oxidoreductase activity"/>
    <property type="evidence" value="ECO:0007669"/>
    <property type="project" value="UniProtKB-KW"/>
</dbReference>
<dbReference type="InterPro" id="IPR036318">
    <property type="entry name" value="FAD-bd_PCMH-like_sf"/>
</dbReference>
<evidence type="ECO:0000256" key="5">
    <source>
        <dbReference type="ARBA" id="ARBA00023002"/>
    </source>
</evidence>
<keyword evidence="4" id="KW-0274">FAD</keyword>
<comment type="similarity">
    <text evidence="2">Belongs to the oxygen-dependent FAD-linked oxidoreductase family.</text>
</comment>
<dbReference type="InterPro" id="IPR050416">
    <property type="entry name" value="FAD-linked_Oxidoreductase"/>
</dbReference>
<organism evidence="7">
    <name type="scientific">Streptomyces echinatus</name>
    <dbReference type="NCBI Taxonomy" id="67293"/>
    <lineage>
        <taxon>Bacteria</taxon>
        <taxon>Bacillati</taxon>
        <taxon>Actinomycetota</taxon>
        <taxon>Actinomycetes</taxon>
        <taxon>Kitasatosporales</taxon>
        <taxon>Streptomycetaceae</taxon>
        <taxon>Streptomyces</taxon>
    </lineage>
</organism>
<evidence type="ECO:0000259" key="6">
    <source>
        <dbReference type="PROSITE" id="PS51387"/>
    </source>
</evidence>
<evidence type="ECO:0000313" key="7">
    <source>
        <dbReference type="EMBL" id="ABL09969.1"/>
    </source>
</evidence>
<evidence type="ECO:0000256" key="1">
    <source>
        <dbReference type="ARBA" id="ARBA00001974"/>
    </source>
</evidence>
<dbReference type="Gene3D" id="3.30.465.10">
    <property type="match status" value="1"/>
</dbReference>
<dbReference type="AlphaFoldDB" id="A1C189"/>
<comment type="cofactor">
    <cofactor evidence="1">
        <name>FAD</name>
        <dbReference type="ChEBI" id="CHEBI:57692"/>
    </cofactor>
</comment>
<dbReference type="GO" id="GO:0071949">
    <property type="term" value="F:FAD binding"/>
    <property type="evidence" value="ECO:0007669"/>
    <property type="project" value="InterPro"/>
</dbReference>
<evidence type="ECO:0000256" key="3">
    <source>
        <dbReference type="ARBA" id="ARBA00022630"/>
    </source>
</evidence>
<evidence type="ECO:0000256" key="4">
    <source>
        <dbReference type="ARBA" id="ARBA00022827"/>
    </source>
</evidence>
<dbReference type="InterPro" id="IPR006094">
    <property type="entry name" value="Oxid_FAD_bind_N"/>
</dbReference>
<dbReference type="Pfam" id="PF01565">
    <property type="entry name" value="FAD_binding_4"/>
    <property type="match status" value="1"/>
</dbReference>
<name>A1C189_9ACTN</name>
<dbReference type="PANTHER" id="PTHR42973">
    <property type="entry name" value="BINDING OXIDOREDUCTASE, PUTATIVE (AFU_ORTHOLOGUE AFUA_1G17690)-RELATED"/>
    <property type="match status" value="1"/>
</dbReference>
<dbReference type="Gene3D" id="3.40.462.20">
    <property type="match status" value="1"/>
</dbReference>
<dbReference type="InterPro" id="IPR016169">
    <property type="entry name" value="FAD-bd_PCMH_sub2"/>
</dbReference>
<dbReference type="InterPro" id="IPR012951">
    <property type="entry name" value="BBE"/>
</dbReference>
<proteinExistence type="inferred from homology"/>
<dbReference type="EMBL" id="DQ915964">
    <property type="protein sequence ID" value="ABL09969.1"/>
    <property type="molecule type" value="Genomic_DNA"/>
</dbReference>
<reference evidence="7" key="1">
    <citation type="submission" date="2006-08" db="EMBL/GenBank/DDBJ databases">
        <title>Cloning and heterologous expression of the aranciamycin biosynthetic gene cluster revealed a new flexible glycosyltransferase.</title>
        <authorList>
            <person name="Luzhetskyy A."/>
            <person name="Mayer A."/>
            <person name="Hoffman J."/>
            <person name="Wohlert S."/>
            <person name="Vente A."/>
            <person name="Bechthold A."/>
        </authorList>
    </citation>
    <scope>NUCLEOTIDE SEQUENCE</scope>
</reference>
<accession>A1C189</accession>
<keyword evidence="3" id="KW-0285">Flavoprotein</keyword>
<dbReference type="SUPFAM" id="SSF56176">
    <property type="entry name" value="FAD-binding/transporter-associated domain-like"/>
    <property type="match status" value="1"/>
</dbReference>
<dbReference type="PROSITE" id="PS51387">
    <property type="entry name" value="FAD_PCMH"/>
    <property type="match status" value="1"/>
</dbReference>
<sequence length="508" mass="54947">MTDGARHRPPLGPVRVTPADPRYRDLIRGVNHRFTGSPGQIRIVGSAEQTVEAVQDAVDAGLRLAVRSGGHCLEDLVDGPDTAFLLDMSEMRQVYYDPGMRAFAVEPGAHLGDVYRTLYKGWGVTVPGGSCPTVAAGGHFAGGGYGPLTRLHGCVVDHLYAVEVVVVDAAGRARLVVASRDDEGELGDLWWAHTGGGGGTFGVVTRYWLRTAGATGSDPAGLLPHPPSAVLDSLVTWSWEGMTAERFRRLMRNHAEWHERNGAADSPYASLFSVLGVMHPASGVLVMSTQMDATVPDAERLLAGYVDALDEGVGLRPAHTVRARPWLESMLQPTLPDTVTGMRSKGKAAYLRKGYTDGQLDALYRGLTDERYTNPGAGVLFMSYGGAVSAVAPDATATAQRDAVLKALYVTLWREPEEDAAHLAWIRGLYREVYAHSGGVPVPDEVSDGAYVNYPDTDLADPRWNTSGVPWSTLYYKDNYPRLRRVKASWDPKGVFRHALSVEPPASE</sequence>